<keyword evidence="1" id="KW-0812">Transmembrane</keyword>
<accession>A0A936EZL9</accession>
<organism evidence="2 3">
    <name type="scientific">Candidatus Geothrix odensensis</name>
    <dbReference type="NCBI Taxonomy" id="2954440"/>
    <lineage>
        <taxon>Bacteria</taxon>
        <taxon>Pseudomonadati</taxon>
        <taxon>Acidobacteriota</taxon>
        <taxon>Holophagae</taxon>
        <taxon>Holophagales</taxon>
        <taxon>Holophagaceae</taxon>
        <taxon>Geothrix</taxon>
    </lineage>
</organism>
<sequence length="184" mass="20107">MADGTWDNGGHGVPAKAGMPLWGKIALGCGIAFLVVLVTCVGAGAFFVNKIKKDPEGFKQRAMSAVADRLRPDWEDFRFVIEQLRTPEGCQALYRANPELAKTWPTEPAFLDASSRWHKEILPAPAELTFDVMEHGGLQINHTFGSQVTVGWSPKGGRAVYVTFEKARKAGDTGPRRVVGLDVR</sequence>
<evidence type="ECO:0000313" key="2">
    <source>
        <dbReference type="EMBL" id="MBK8571196.1"/>
    </source>
</evidence>
<evidence type="ECO:0000256" key="1">
    <source>
        <dbReference type="SAM" id="Phobius"/>
    </source>
</evidence>
<dbReference type="AlphaFoldDB" id="A0A936EZL9"/>
<keyword evidence="1" id="KW-0472">Membrane</keyword>
<dbReference type="EMBL" id="JADKCH010000001">
    <property type="protein sequence ID" value="MBK8571196.1"/>
    <property type="molecule type" value="Genomic_DNA"/>
</dbReference>
<keyword evidence="1" id="KW-1133">Transmembrane helix</keyword>
<dbReference type="Proteomes" id="UP000709959">
    <property type="component" value="Unassembled WGS sequence"/>
</dbReference>
<gene>
    <name evidence="2" type="ORF">IPN91_00855</name>
</gene>
<comment type="caution">
    <text evidence="2">The sequence shown here is derived from an EMBL/GenBank/DDBJ whole genome shotgun (WGS) entry which is preliminary data.</text>
</comment>
<protein>
    <submittedName>
        <fullName evidence="2">Uncharacterized protein</fullName>
    </submittedName>
</protein>
<reference evidence="2 3" key="1">
    <citation type="submission" date="2020-10" db="EMBL/GenBank/DDBJ databases">
        <title>Connecting structure to function with the recovery of over 1000 high-quality activated sludge metagenome-assembled genomes encoding full-length rRNA genes using long-read sequencing.</title>
        <authorList>
            <person name="Singleton C.M."/>
            <person name="Petriglieri F."/>
            <person name="Kristensen J.M."/>
            <person name="Kirkegaard R.H."/>
            <person name="Michaelsen T.Y."/>
            <person name="Andersen M.H."/>
            <person name="Karst S.M."/>
            <person name="Dueholm M.S."/>
            <person name="Nielsen P.H."/>
            <person name="Albertsen M."/>
        </authorList>
    </citation>
    <scope>NUCLEOTIDE SEQUENCE [LARGE SCALE GENOMIC DNA]</scope>
    <source>
        <strain evidence="2">OdNE_18-Q3-R46-58_MAXAC.008</strain>
    </source>
</reference>
<evidence type="ECO:0000313" key="3">
    <source>
        <dbReference type="Proteomes" id="UP000709959"/>
    </source>
</evidence>
<feature type="transmembrane region" description="Helical" evidence="1">
    <location>
        <begin position="25"/>
        <end position="48"/>
    </location>
</feature>
<name>A0A936EZL9_9BACT</name>
<proteinExistence type="predicted"/>